<dbReference type="Pfam" id="PF02902">
    <property type="entry name" value="Peptidase_C48"/>
    <property type="match status" value="1"/>
</dbReference>
<evidence type="ECO:0000256" key="1">
    <source>
        <dbReference type="ARBA" id="ARBA00005234"/>
    </source>
</evidence>
<dbReference type="EMBL" id="CAJVPK010000601">
    <property type="protein sequence ID" value="CAG8530613.1"/>
    <property type="molecule type" value="Genomic_DNA"/>
</dbReference>
<dbReference type="InterPro" id="IPR030395">
    <property type="entry name" value="GP_PDE_dom"/>
</dbReference>
<sequence>MNCIIVSPCIECIGCVGHRGYPEKNPENTILSLQSALLLGVDGLESDVRLTKDGEIIMMHDLDLDRTTNGTGLNVTLARTIFFDNVESYSFDYTVILQDNTGFTKQIKTKGRKLFVWIVDEEKDIEISMLFGADAILSNDPTKCIKRFCESENMDVDYDCFRDHSNALINLASSQNEGGSILDKYKPLKKFGTRESTHIVKDGRIEKKKERYRLYGVAGQSLHQTVSETLFKLRIQGGNDIKTSPHWSSIPGVNTSDRLRLASTLPVSKFEFNYKPNLERSERYGISIEKNAQEGKGRNENAMDIDDEYNEWIEWIKWFKWFTVKRYGPKEEISVCFLRSCITLLDRIEQERESEITRVKLLLNPDGEKLKPSTVIIEKFNIAIKVSDIMTLSCGAWLNDERFPPIYIVNTFFYPTLMNYNDGVDRVARWFLKPKKKAPPPNLFEKKFIFIPINASSHWTLAVSNFESKCFEMYDSLGSGFRTGFLTKLKEFFKHMAKKTNNDDDFEIWKINELRRKTPQQRNSDDCGVFAMITLEHLSRQAPLSFNQEMMTYFRERMIIEIKMGKLLESGDDSEE</sequence>
<dbReference type="PROSITE" id="PS50600">
    <property type="entry name" value="ULP_PROTEASE"/>
    <property type="match status" value="1"/>
</dbReference>
<evidence type="ECO:0000256" key="2">
    <source>
        <dbReference type="ARBA" id="ARBA00022670"/>
    </source>
</evidence>
<comment type="similarity">
    <text evidence="1">Belongs to the peptidase C48 family.</text>
</comment>
<evidence type="ECO:0000256" key="3">
    <source>
        <dbReference type="ARBA" id="ARBA00022801"/>
    </source>
</evidence>
<dbReference type="PANTHER" id="PTHR46211:SF14">
    <property type="entry name" value="GLYCEROPHOSPHODIESTER PHOSPHODIESTERASE"/>
    <property type="match status" value="1"/>
</dbReference>
<keyword evidence="7" id="KW-1185">Reference proteome</keyword>
<evidence type="ECO:0000313" key="7">
    <source>
        <dbReference type="Proteomes" id="UP000789706"/>
    </source>
</evidence>
<dbReference type="GO" id="GO:0008081">
    <property type="term" value="F:phosphoric diester hydrolase activity"/>
    <property type="evidence" value="ECO:0007669"/>
    <property type="project" value="InterPro"/>
</dbReference>
<proteinExistence type="inferred from homology"/>
<dbReference type="OrthoDB" id="1939479at2759"/>
<dbReference type="InterPro" id="IPR038765">
    <property type="entry name" value="Papain-like_cys_pep_sf"/>
</dbReference>
<dbReference type="Proteomes" id="UP000789706">
    <property type="component" value="Unassembled WGS sequence"/>
</dbReference>
<dbReference type="GO" id="GO:0008234">
    <property type="term" value="F:cysteine-type peptidase activity"/>
    <property type="evidence" value="ECO:0007669"/>
    <property type="project" value="InterPro"/>
</dbReference>
<keyword evidence="3" id="KW-0378">Hydrolase</keyword>
<dbReference type="SUPFAM" id="SSF54001">
    <property type="entry name" value="Cysteine proteinases"/>
    <property type="match status" value="1"/>
</dbReference>
<dbReference type="GO" id="GO:0006629">
    <property type="term" value="P:lipid metabolic process"/>
    <property type="evidence" value="ECO:0007669"/>
    <property type="project" value="InterPro"/>
</dbReference>
<dbReference type="PANTHER" id="PTHR46211">
    <property type="entry name" value="GLYCEROPHOSPHORYL DIESTER PHOSPHODIESTERASE"/>
    <property type="match status" value="1"/>
</dbReference>
<keyword evidence="2" id="KW-0645">Protease</keyword>
<dbReference type="InterPro" id="IPR017946">
    <property type="entry name" value="PLC-like_Pdiesterase_TIM-brl"/>
</dbReference>
<evidence type="ECO:0000259" key="4">
    <source>
        <dbReference type="PROSITE" id="PS50600"/>
    </source>
</evidence>
<dbReference type="SUPFAM" id="SSF51695">
    <property type="entry name" value="PLC-like phosphodiesterases"/>
    <property type="match status" value="1"/>
</dbReference>
<dbReference type="Gene3D" id="3.20.20.190">
    <property type="entry name" value="Phosphatidylinositol (PI) phosphodiesterase"/>
    <property type="match status" value="1"/>
</dbReference>
<protein>
    <submittedName>
        <fullName evidence="6">11383_t:CDS:1</fullName>
    </submittedName>
</protein>
<evidence type="ECO:0000259" key="5">
    <source>
        <dbReference type="PROSITE" id="PS51704"/>
    </source>
</evidence>
<dbReference type="InterPro" id="IPR003653">
    <property type="entry name" value="Peptidase_C48_C"/>
</dbReference>
<comment type="caution">
    <text evidence="6">The sequence shown here is derived from an EMBL/GenBank/DDBJ whole genome shotgun (WGS) entry which is preliminary data.</text>
</comment>
<dbReference type="Gene3D" id="3.40.395.10">
    <property type="entry name" value="Adenoviral Proteinase, Chain A"/>
    <property type="match status" value="1"/>
</dbReference>
<feature type="domain" description="GP-PDE" evidence="5">
    <location>
        <begin position="13"/>
        <end position="283"/>
    </location>
</feature>
<dbReference type="CDD" id="cd08556">
    <property type="entry name" value="GDPD"/>
    <property type="match status" value="1"/>
</dbReference>
<dbReference type="Pfam" id="PF03009">
    <property type="entry name" value="GDPD"/>
    <property type="match status" value="1"/>
</dbReference>
<dbReference type="GO" id="GO:0019783">
    <property type="term" value="F:ubiquitin-like protein peptidase activity"/>
    <property type="evidence" value="ECO:0007669"/>
    <property type="project" value="UniProtKB-ARBA"/>
</dbReference>
<accession>A0A9N9AIB0</accession>
<evidence type="ECO:0000313" key="6">
    <source>
        <dbReference type="EMBL" id="CAG8530613.1"/>
    </source>
</evidence>
<feature type="domain" description="Ubiquitin-like protease family profile" evidence="4">
    <location>
        <begin position="360"/>
        <end position="538"/>
    </location>
</feature>
<dbReference type="GO" id="GO:0006508">
    <property type="term" value="P:proteolysis"/>
    <property type="evidence" value="ECO:0007669"/>
    <property type="project" value="UniProtKB-KW"/>
</dbReference>
<dbReference type="AlphaFoldDB" id="A0A9N9AIB0"/>
<organism evidence="6 7">
    <name type="scientific">Diversispora eburnea</name>
    <dbReference type="NCBI Taxonomy" id="1213867"/>
    <lineage>
        <taxon>Eukaryota</taxon>
        <taxon>Fungi</taxon>
        <taxon>Fungi incertae sedis</taxon>
        <taxon>Mucoromycota</taxon>
        <taxon>Glomeromycotina</taxon>
        <taxon>Glomeromycetes</taxon>
        <taxon>Diversisporales</taxon>
        <taxon>Diversisporaceae</taxon>
        <taxon>Diversispora</taxon>
    </lineage>
</organism>
<gene>
    <name evidence="6" type="ORF">DEBURN_LOCUS6120</name>
</gene>
<reference evidence="6" key="1">
    <citation type="submission" date="2021-06" db="EMBL/GenBank/DDBJ databases">
        <authorList>
            <person name="Kallberg Y."/>
            <person name="Tangrot J."/>
            <person name="Rosling A."/>
        </authorList>
    </citation>
    <scope>NUCLEOTIDE SEQUENCE</scope>
    <source>
        <strain evidence="6">AZ414A</strain>
    </source>
</reference>
<name>A0A9N9AIB0_9GLOM</name>
<dbReference type="PROSITE" id="PS51704">
    <property type="entry name" value="GP_PDE"/>
    <property type="match status" value="1"/>
</dbReference>